<dbReference type="Proteomes" id="UP001415857">
    <property type="component" value="Unassembled WGS sequence"/>
</dbReference>
<dbReference type="InterPro" id="IPR055780">
    <property type="entry name" value="DUF7356"/>
</dbReference>
<feature type="compositionally biased region" description="Basic and acidic residues" evidence="1">
    <location>
        <begin position="41"/>
        <end position="54"/>
    </location>
</feature>
<dbReference type="Pfam" id="PF24053">
    <property type="entry name" value="DUF7356"/>
    <property type="match status" value="1"/>
</dbReference>
<evidence type="ECO:0000259" key="3">
    <source>
        <dbReference type="Pfam" id="PF24053"/>
    </source>
</evidence>
<feature type="domain" description="DUF7356" evidence="3">
    <location>
        <begin position="102"/>
        <end position="201"/>
    </location>
</feature>
<feature type="region of interest" description="Disordered" evidence="1">
    <location>
        <begin position="1"/>
        <end position="105"/>
    </location>
</feature>
<accession>A0AAP0S9L9</accession>
<organism evidence="4 5">
    <name type="scientific">Liquidambar formosana</name>
    <name type="common">Formosan gum</name>
    <dbReference type="NCBI Taxonomy" id="63359"/>
    <lineage>
        <taxon>Eukaryota</taxon>
        <taxon>Viridiplantae</taxon>
        <taxon>Streptophyta</taxon>
        <taxon>Embryophyta</taxon>
        <taxon>Tracheophyta</taxon>
        <taxon>Spermatophyta</taxon>
        <taxon>Magnoliopsida</taxon>
        <taxon>eudicotyledons</taxon>
        <taxon>Gunneridae</taxon>
        <taxon>Pentapetalae</taxon>
        <taxon>Saxifragales</taxon>
        <taxon>Altingiaceae</taxon>
        <taxon>Liquidambar</taxon>
    </lineage>
</organism>
<feature type="compositionally biased region" description="Basic and acidic residues" evidence="1">
    <location>
        <begin position="77"/>
        <end position="94"/>
    </location>
</feature>
<comment type="caution">
    <text evidence="4">The sequence shown here is derived from an EMBL/GenBank/DDBJ whole genome shotgun (WGS) entry which is preliminary data.</text>
</comment>
<dbReference type="PANTHER" id="PTHR34200">
    <property type="entry name" value="DENTIN SIALOPHOSPHOPROTEIN-LIKE ISOFORM X1"/>
    <property type="match status" value="1"/>
</dbReference>
<dbReference type="EMBL" id="JBBPBK010000002">
    <property type="protein sequence ID" value="KAK9290146.1"/>
    <property type="molecule type" value="Genomic_DNA"/>
</dbReference>
<proteinExistence type="predicted"/>
<feature type="transmembrane region" description="Helical" evidence="2">
    <location>
        <begin position="221"/>
        <end position="240"/>
    </location>
</feature>
<dbReference type="PANTHER" id="PTHR34200:SF2">
    <property type="entry name" value="TRANSMEMBRANE PROTEIN"/>
    <property type="match status" value="1"/>
</dbReference>
<dbReference type="AlphaFoldDB" id="A0AAP0S9L9"/>
<reference evidence="4 5" key="1">
    <citation type="journal article" date="2024" name="Plant J.">
        <title>Genome sequences and population genomics reveal climatic adaptation and genomic divergence between two closely related sweetgum species.</title>
        <authorList>
            <person name="Xu W.Q."/>
            <person name="Ren C.Q."/>
            <person name="Zhang X.Y."/>
            <person name="Comes H.P."/>
            <person name="Liu X.H."/>
            <person name="Li Y.G."/>
            <person name="Kettle C.J."/>
            <person name="Jalonen R."/>
            <person name="Gaisberger H."/>
            <person name="Ma Y.Z."/>
            <person name="Qiu Y.X."/>
        </authorList>
    </citation>
    <scope>NUCLEOTIDE SEQUENCE [LARGE SCALE GENOMIC DNA]</scope>
    <source>
        <strain evidence="4">Hangzhou</strain>
    </source>
</reference>
<evidence type="ECO:0000256" key="2">
    <source>
        <dbReference type="SAM" id="Phobius"/>
    </source>
</evidence>
<feature type="region of interest" description="Disordered" evidence="1">
    <location>
        <begin position="275"/>
        <end position="321"/>
    </location>
</feature>
<gene>
    <name evidence="4" type="ORF">L1049_008312</name>
</gene>
<evidence type="ECO:0000256" key="1">
    <source>
        <dbReference type="SAM" id="MobiDB-lite"/>
    </source>
</evidence>
<feature type="compositionally biased region" description="Polar residues" evidence="1">
    <location>
        <begin position="300"/>
        <end position="309"/>
    </location>
</feature>
<keyword evidence="2" id="KW-1133">Transmembrane helix</keyword>
<keyword evidence="2" id="KW-0472">Membrane</keyword>
<name>A0AAP0S9L9_LIQFO</name>
<evidence type="ECO:0000313" key="5">
    <source>
        <dbReference type="Proteomes" id="UP001415857"/>
    </source>
</evidence>
<feature type="compositionally biased region" description="Polar residues" evidence="1">
    <location>
        <begin position="55"/>
        <end position="72"/>
    </location>
</feature>
<keyword evidence="2" id="KW-0812">Transmembrane</keyword>
<evidence type="ECO:0000313" key="4">
    <source>
        <dbReference type="EMBL" id="KAK9290146.1"/>
    </source>
</evidence>
<protein>
    <recommendedName>
        <fullName evidence="3">DUF7356 domain-containing protein</fullName>
    </recommendedName>
</protein>
<keyword evidence="5" id="KW-1185">Reference proteome</keyword>
<sequence>MEKTATSCSDPVLPLYENPPLPTPVPGGKESKPNTIDTTSETDKPNKGKPKDTQESNSLSKVNPKGSDNTGFMSPPIEKKEDSEQNHERKEKNDNQMNTEPGAVGNCDGLPNRCTVQKMIACIQSFESGSKEVLLIVQNDGENTLKVNLTVSTSFKNPVKEVEIPKHQTKGINISLTIVERSRIVLNSSNGDCVLHVGSPVSEGNFSLWFPSYSELMTPLYGAYFLFLTALIVGGLWACCKFRKRRQQGGVSYQELEMGFPESASAVNMETAEGWDQGWDDDWDEENAVKSPGGRHAGNISGNGLTSRSLNRDGWENDWDE</sequence>